<dbReference type="CDD" id="cd03443">
    <property type="entry name" value="PaaI_thioesterase"/>
    <property type="match status" value="1"/>
</dbReference>
<dbReference type="SUPFAM" id="SSF54637">
    <property type="entry name" value="Thioesterase/thiol ester dehydrase-isomerase"/>
    <property type="match status" value="2"/>
</dbReference>
<evidence type="ECO:0000313" key="3">
    <source>
        <dbReference type="EMBL" id="WUM21657.1"/>
    </source>
</evidence>
<dbReference type="InterPro" id="IPR029069">
    <property type="entry name" value="HotDog_dom_sf"/>
</dbReference>
<feature type="domain" description="Thioesterase" evidence="2">
    <location>
        <begin position="220"/>
        <end position="297"/>
    </location>
</feature>
<evidence type="ECO:0000313" key="4">
    <source>
        <dbReference type="Proteomes" id="UP001432128"/>
    </source>
</evidence>
<dbReference type="InterPro" id="IPR006683">
    <property type="entry name" value="Thioestr_dom"/>
</dbReference>
<keyword evidence="4" id="KW-1185">Reference proteome</keyword>
<dbReference type="Gene3D" id="3.10.129.10">
    <property type="entry name" value="Hotdog Thioesterase"/>
    <property type="match status" value="2"/>
</dbReference>
<dbReference type="RefSeq" id="WP_328858661.1">
    <property type="nucleotide sequence ID" value="NZ_CP108021.1"/>
</dbReference>
<reference evidence="3 4" key="1">
    <citation type="submission" date="2022-10" db="EMBL/GenBank/DDBJ databases">
        <title>The complete genomes of actinobacterial strains from the NBC collection.</title>
        <authorList>
            <person name="Joergensen T.S."/>
            <person name="Alvarez Arevalo M."/>
            <person name="Sterndorff E.B."/>
            <person name="Faurdal D."/>
            <person name="Vuksanovic O."/>
            <person name="Mourched A.-S."/>
            <person name="Charusanti P."/>
            <person name="Shaw S."/>
            <person name="Blin K."/>
            <person name="Weber T."/>
        </authorList>
    </citation>
    <scope>NUCLEOTIDE SEQUENCE [LARGE SCALE GENOMIC DNA]</scope>
    <source>
        <strain evidence="3 4">NBC_00319</strain>
    </source>
</reference>
<organism evidence="3 4">
    <name type="scientific">Williamsia herbipolensis</name>
    <dbReference type="NCBI Taxonomy" id="1603258"/>
    <lineage>
        <taxon>Bacteria</taxon>
        <taxon>Bacillati</taxon>
        <taxon>Actinomycetota</taxon>
        <taxon>Actinomycetes</taxon>
        <taxon>Mycobacteriales</taxon>
        <taxon>Nocardiaceae</taxon>
        <taxon>Williamsia</taxon>
    </lineage>
</organism>
<dbReference type="AlphaFoldDB" id="A0AAU4K6N0"/>
<dbReference type="EMBL" id="CP108021">
    <property type="protein sequence ID" value="WUM21657.1"/>
    <property type="molecule type" value="Genomic_DNA"/>
</dbReference>
<evidence type="ECO:0000256" key="1">
    <source>
        <dbReference type="SAM" id="MobiDB-lite"/>
    </source>
</evidence>
<evidence type="ECO:0000259" key="2">
    <source>
        <dbReference type="Pfam" id="PF03061"/>
    </source>
</evidence>
<dbReference type="Pfam" id="PF03061">
    <property type="entry name" value="4HBT"/>
    <property type="match status" value="1"/>
</dbReference>
<protein>
    <submittedName>
        <fullName evidence="3">PaaI family thioesterase</fullName>
    </submittedName>
</protein>
<feature type="region of interest" description="Disordered" evidence="1">
    <location>
        <begin position="140"/>
        <end position="159"/>
    </location>
</feature>
<dbReference type="KEGG" id="whr:OG579_07740"/>
<sequence>MTSPVDALAAFGVGGDAPSGNVATMHQRLGPALVDHRGRIELAAYAVLVDTVGGGPFVVATGPDRGVVQARLAFATAGDPIEAEGLLTAEATLRDDGGQFGLTTVEVTDPAGRLRGSVLVRNARTGRVFDPDLLARGRSSHGADAGRAIPDTLGSPSDVPPRIDPALTGAQVVEAVAAGRLAAGPLAELLSLSITPGDAARGAGPGVVCTPAPWMANPLGTMHGGVIAAVVAHGCSLAGQAHTAPGQTHTITDFAVDFFRSPPLDAGDLLVTTRPERIGRRLGAVAATFTQADGTLLASATANVRFG</sequence>
<accession>A0AAU4K6N0</accession>
<proteinExistence type="predicted"/>
<dbReference type="Proteomes" id="UP001432128">
    <property type="component" value="Chromosome"/>
</dbReference>
<name>A0AAU4K6N0_9NOCA</name>
<gene>
    <name evidence="3" type="ORF">OG579_07740</name>
</gene>